<feature type="signal peptide" evidence="5">
    <location>
        <begin position="1"/>
        <end position="23"/>
    </location>
</feature>
<keyword evidence="4" id="KW-0411">Iron-sulfur</keyword>
<keyword evidence="2" id="KW-0479">Metal-binding</keyword>
<keyword evidence="8" id="KW-1185">Reference proteome</keyword>
<evidence type="ECO:0000256" key="1">
    <source>
        <dbReference type="ARBA" id="ARBA00022714"/>
    </source>
</evidence>
<name>A0A5B2VV25_9BACT</name>
<dbReference type="GO" id="GO:0046872">
    <property type="term" value="F:metal ion binding"/>
    <property type="evidence" value="ECO:0007669"/>
    <property type="project" value="UniProtKB-KW"/>
</dbReference>
<dbReference type="AlphaFoldDB" id="A0A5B2VV25"/>
<keyword evidence="5" id="KW-0732">Signal</keyword>
<keyword evidence="3" id="KW-0408">Iron</keyword>
<evidence type="ECO:0000256" key="5">
    <source>
        <dbReference type="SAM" id="SignalP"/>
    </source>
</evidence>
<dbReference type="Gene3D" id="2.102.10.10">
    <property type="entry name" value="Rieske [2Fe-2S] iron-sulphur domain"/>
    <property type="match status" value="1"/>
</dbReference>
<evidence type="ECO:0000256" key="2">
    <source>
        <dbReference type="ARBA" id="ARBA00022723"/>
    </source>
</evidence>
<dbReference type="Pfam" id="PF00355">
    <property type="entry name" value="Rieske"/>
    <property type="match status" value="1"/>
</dbReference>
<sequence length="142" mass="14191">MERRDFVSNMGLMLALACAGGLAACSRNSADMPGPGGGGAAFTADLNTELQNVGQFKIGGGAIVIRVAAGNTPSSFAALTSTCTHEGCTVASFNSTTNLIECNAPCGHGSRYTTTGAVQTGPATRALTQKTATISGNTLTVS</sequence>
<dbReference type="PROSITE" id="PS51257">
    <property type="entry name" value="PROKAR_LIPOPROTEIN"/>
    <property type="match status" value="1"/>
</dbReference>
<dbReference type="Proteomes" id="UP000324611">
    <property type="component" value="Unassembled WGS sequence"/>
</dbReference>
<dbReference type="SUPFAM" id="SSF50022">
    <property type="entry name" value="ISP domain"/>
    <property type="match status" value="1"/>
</dbReference>
<organism evidence="7 8">
    <name type="scientific">Chitinophaga agrisoli</name>
    <dbReference type="NCBI Taxonomy" id="2607653"/>
    <lineage>
        <taxon>Bacteria</taxon>
        <taxon>Pseudomonadati</taxon>
        <taxon>Bacteroidota</taxon>
        <taxon>Chitinophagia</taxon>
        <taxon>Chitinophagales</taxon>
        <taxon>Chitinophagaceae</taxon>
        <taxon>Chitinophaga</taxon>
    </lineage>
</organism>
<dbReference type="CDD" id="cd03467">
    <property type="entry name" value="Rieske"/>
    <property type="match status" value="1"/>
</dbReference>
<dbReference type="EMBL" id="VUOC01000002">
    <property type="protein sequence ID" value="KAA2242520.1"/>
    <property type="molecule type" value="Genomic_DNA"/>
</dbReference>
<evidence type="ECO:0000313" key="8">
    <source>
        <dbReference type="Proteomes" id="UP000324611"/>
    </source>
</evidence>
<dbReference type="InterPro" id="IPR036922">
    <property type="entry name" value="Rieske_2Fe-2S_sf"/>
</dbReference>
<dbReference type="PROSITE" id="PS51296">
    <property type="entry name" value="RIESKE"/>
    <property type="match status" value="1"/>
</dbReference>
<accession>A0A5B2VV25</accession>
<dbReference type="GO" id="GO:0051537">
    <property type="term" value="F:2 iron, 2 sulfur cluster binding"/>
    <property type="evidence" value="ECO:0007669"/>
    <property type="project" value="UniProtKB-KW"/>
</dbReference>
<comment type="caution">
    <text evidence="7">The sequence shown here is derived from an EMBL/GenBank/DDBJ whole genome shotgun (WGS) entry which is preliminary data.</text>
</comment>
<evidence type="ECO:0000313" key="7">
    <source>
        <dbReference type="EMBL" id="KAA2242520.1"/>
    </source>
</evidence>
<gene>
    <name evidence="7" type="ORF">F0L74_08255</name>
</gene>
<reference evidence="7 8" key="2">
    <citation type="submission" date="2019-09" db="EMBL/GenBank/DDBJ databases">
        <authorList>
            <person name="Jin C."/>
        </authorList>
    </citation>
    <scope>NUCLEOTIDE SEQUENCE [LARGE SCALE GENOMIC DNA]</scope>
    <source>
        <strain evidence="7 8">BN140078</strain>
    </source>
</reference>
<evidence type="ECO:0000256" key="4">
    <source>
        <dbReference type="ARBA" id="ARBA00023014"/>
    </source>
</evidence>
<evidence type="ECO:0000259" key="6">
    <source>
        <dbReference type="PROSITE" id="PS51296"/>
    </source>
</evidence>
<dbReference type="RefSeq" id="WP_149837392.1">
    <property type="nucleotide sequence ID" value="NZ_VUOC01000002.1"/>
</dbReference>
<protein>
    <submittedName>
        <fullName evidence="7">Rieske 2Fe-2S domain-containing protein</fullName>
    </submittedName>
</protein>
<evidence type="ECO:0000256" key="3">
    <source>
        <dbReference type="ARBA" id="ARBA00023004"/>
    </source>
</evidence>
<feature type="chain" id="PRO_5022962838" evidence="5">
    <location>
        <begin position="24"/>
        <end position="142"/>
    </location>
</feature>
<reference evidence="7 8" key="1">
    <citation type="submission" date="2019-09" db="EMBL/GenBank/DDBJ databases">
        <title>Chitinophaga ginsengihumi sp. nov., isolated from soil of ginseng rhizosphere.</title>
        <authorList>
            <person name="Lee J."/>
        </authorList>
    </citation>
    <scope>NUCLEOTIDE SEQUENCE [LARGE SCALE GENOMIC DNA]</scope>
    <source>
        <strain evidence="7 8">BN140078</strain>
    </source>
</reference>
<proteinExistence type="predicted"/>
<feature type="domain" description="Rieske" evidence="6">
    <location>
        <begin position="42"/>
        <end position="141"/>
    </location>
</feature>
<dbReference type="InterPro" id="IPR017941">
    <property type="entry name" value="Rieske_2Fe-2S"/>
</dbReference>
<keyword evidence="1" id="KW-0001">2Fe-2S</keyword>